<dbReference type="EMBL" id="JAGSOT010000028">
    <property type="protein sequence ID" value="MBR7796523.1"/>
    <property type="molecule type" value="Genomic_DNA"/>
</dbReference>
<dbReference type="CDD" id="cd04301">
    <property type="entry name" value="NAT_SF"/>
    <property type="match status" value="1"/>
</dbReference>
<proteinExistence type="predicted"/>
<gene>
    <name evidence="2" type="ORF">KCX74_10785</name>
</gene>
<sequence>MLFESSRIKLRKMTIEDTDLYHQWRNDIDVMQTTSPNLDIYTFEETKSFVREVILHSSTSKSYIITVKDSGETPIGVISLIQIDNVNHNAECIIDIGNKDYWGKGYGKEAMQLLLNYAFSEMNLHRLSLRVFSFNLKAIKLYEKLGFFHEGRSRQFLYRNGKWHDLLHMGMLRTEYV</sequence>
<dbReference type="PANTHER" id="PTHR43415">
    <property type="entry name" value="SPERMIDINE N(1)-ACETYLTRANSFERASE"/>
    <property type="match status" value="1"/>
</dbReference>
<name>A0A941E048_9BACI</name>
<protein>
    <submittedName>
        <fullName evidence="2">GNAT family N-acetyltransferase</fullName>
    </submittedName>
</protein>
<dbReference type="InterPro" id="IPR016181">
    <property type="entry name" value="Acyl_CoA_acyltransferase"/>
</dbReference>
<dbReference type="GO" id="GO:0016747">
    <property type="term" value="F:acyltransferase activity, transferring groups other than amino-acyl groups"/>
    <property type="evidence" value="ECO:0007669"/>
    <property type="project" value="InterPro"/>
</dbReference>
<dbReference type="PROSITE" id="PS51186">
    <property type="entry name" value="GNAT"/>
    <property type="match status" value="1"/>
</dbReference>
<dbReference type="InterPro" id="IPR000182">
    <property type="entry name" value="GNAT_dom"/>
</dbReference>
<dbReference type="SUPFAM" id="SSF55729">
    <property type="entry name" value="Acyl-CoA N-acyltransferases (Nat)"/>
    <property type="match status" value="1"/>
</dbReference>
<feature type="domain" description="N-acetyltransferase" evidence="1">
    <location>
        <begin position="8"/>
        <end position="174"/>
    </location>
</feature>
<evidence type="ECO:0000313" key="2">
    <source>
        <dbReference type="EMBL" id="MBR7796523.1"/>
    </source>
</evidence>
<dbReference type="Proteomes" id="UP000675284">
    <property type="component" value="Unassembled WGS sequence"/>
</dbReference>
<dbReference type="PANTHER" id="PTHR43415:SF3">
    <property type="entry name" value="GNAT-FAMILY ACETYLTRANSFERASE"/>
    <property type="match status" value="1"/>
</dbReference>
<dbReference type="Gene3D" id="3.40.630.30">
    <property type="match status" value="1"/>
</dbReference>
<dbReference type="Pfam" id="PF13302">
    <property type="entry name" value="Acetyltransf_3"/>
    <property type="match status" value="1"/>
</dbReference>
<organism evidence="2 3">
    <name type="scientific">Virgibacillus salarius</name>
    <dbReference type="NCBI Taxonomy" id="447199"/>
    <lineage>
        <taxon>Bacteria</taxon>
        <taxon>Bacillati</taxon>
        <taxon>Bacillota</taxon>
        <taxon>Bacilli</taxon>
        <taxon>Bacillales</taxon>
        <taxon>Bacillaceae</taxon>
        <taxon>Virgibacillus</taxon>
    </lineage>
</organism>
<accession>A0A941E048</accession>
<keyword evidence="3" id="KW-1185">Reference proteome</keyword>
<dbReference type="AlphaFoldDB" id="A0A941E048"/>
<dbReference type="RefSeq" id="WP_026679898.1">
    <property type="nucleotide sequence ID" value="NZ_JAGSOT010000028.1"/>
</dbReference>
<reference evidence="2" key="1">
    <citation type="submission" date="2021-04" db="EMBL/GenBank/DDBJ databases">
        <title>Isolation and polyphasic classification of algal microorganism.</title>
        <authorList>
            <person name="Wang S."/>
        </authorList>
    </citation>
    <scope>NUCLEOTIDE SEQUENCE</scope>
    <source>
        <strain evidence="2">720a</strain>
    </source>
</reference>
<evidence type="ECO:0000259" key="1">
    <source>
        <dbReference type="PROSITE" id="PS51186"/>
    </source>
</evidence>
<evidence type="ECO:0000313" key="3">
    <source>
        <dbReference type="Proteomes" id="UP000675284"/>
    </source>
</evidence>
<comment type="caution">
    <text evidence="2">The sequence shown here is derived from an EMBL/GenBank/DDBJ whole genome shotgun (WGS) entry which is preliminary data.</text>
</comment>